<comment type="caution">
    <text evidence="1">The sequence shown here is derived from an EMBL/GenBank/DDBJ whole genome shotgun (WGS) entry which is preliminary data.</text>
</comment>
<dbReference type="EMBL" id="JBHSQO010000052">
    <property type="protein sequence ID" value="MFC6093919.1"/>
    <property type="molecule type" value="Genomic_DNA"/>
</dbReference>
<accession>A0ABW1PEY2</accession>
<gene>
    <name evidence="1" type="ORF">ACFP3R_32030</name>
</gene>
<dbReference type="Proteomes" id="UP001596220">
    <property type="component" value="Unassembled WGS sequence"/>
</dbReference>
<evidence type="ECO:0008006" key="3">
    <source>
        <dbReference type="Google" id="ProtNLM"/>
    </source>
</evidence>
<proteinExistence type="predicted"/>
<protein>
    <recommendedName>
        <fullName evidence="3">HEAT repeat protein</fullName>
    </recommendedName>
</protein>
<name>A0ABW1PEY2_9PSEU</name>
<dbReference type="RefSeq" id="WP_380641575.1">
    <property type="nucleotide sequence ID" value="NZ_JBHSQO010000052.1"/>
</dbReference>
<sequence length="744" mass="81184">MPDPVRIEMSGEAAAVVQAGSIMGGVHVSLHARHAAPSPARPITEWHPFDLDVHRAVVVGGAGLPAYLPREHDQTLAEALAAKRTAMVVLTGESSTGKTRALYEAVTAELGTWPLLYPRTAEHLLHALATGVEPGTVLWLNETQNHLLDTHGERAAAALRTLLELPGPFVVVGTLWPQYWSTLTGPNQPQARNLLHHRVTRIRVAKRFTAAQMAAAPTDPRLAKALATAHDGEVVQAIAGGPAVVERYDHPDTPEDRYATSILTAALDARRLGHHALLTTALLTAAAPGYLTDDDRINAPETWFETGLKTATATRLGVAALIPTRLDPGVDPPDGYHVHDYLDRHGRSARRRALTPDSLWDALLAHTQDTEDRFRLARNAYHRLRYRHADPLYREATATGSATTALRMMDVLIAHGRVEEVCELLDRKPIHIHAHETAEVLQQPWLPRRRTFLEMMERRGSWASLLLADELVGLGSTDDAIAVLRRTSKGRRLADVLADAGRWDEALEIVRAEPAGWASAWLAERFAAAGNADQLRRLAATGVPEAVVNLAAHTLATDDRADAKATVSNLVQAGHPPTERLLVALVDRGEHELAIKPATGAAAADALLRSKNERAGAIQLLRRDVFTKSDEWRADRVQEPLADLLADKGRWPEALELEKGKPWAQTWIPKRLALAGNLDALRELADTGLSHAGRELAVLLAERGRHGELLERILKGDEHCAQRLAALAHHGKVPNSERLLAEGL</sequence>
<organism evidence="1 2">
    <name type="scientific">Saccharothrix lopnurensis</name>
    <dbReference type="NCBI Taxonomy" id="1670621"/>
    <lineage>
        <taxon>Bacteria</taxon>
        <taxon>Bacillati</taxon>
        <taxon>Actinomycetota</taxon>
        <taxon>Actinomycetes</taxon>
        <taxon>Pseudonocardiales</taxon>
        <taxon>Pseudonocardiaceae</taxon>
        <taxon>Saccharothrix</taxon>
    </lineage>
</organism>
<evidence type="ECO:0000313" key="2">
    <source>
        <dbReference type="Proteomes" id="UP001596220"/>
    </source>
</evidence>
<reference evidence="2" key="1">
    <citation type="journal article" date="2019" name="Int. J. Syst. Evol. Microbiol.">
        <title>The Global Catalogue of Microorganisms (GCM) 10K type strain sequencing project: providing services to taxonomists for standard genome sequencing and annotation.</title>
        <authorList>
            <consortium name="The Broad Institute Genomics Platform"/>
            <consortium name="The Broad Institute Genome Sequencing Center for Infectious Disease"/>
            <person name="Wu L."/>
            <person name="Ma J."/>
        </authorList>
    </citation>
    <scope>NUCLEOTIDE SEQUENCE [LARGE SCALE GENOMIC DNA]</scope>
    <source>
        <strain evidence="2">CGMCC 4.7246</strain>
    </source>
</reference>
<keyword evidence="2" id="KW-1185">Reference proteome</keyword>
<evidence type="ECO:0000313" key="1">
    <source>
        <dbReference type="EMBL" id="MFC6093919.1"/>
    </source>
</evidence>